<accession>A0A0G4Q324</accession>
<proteinExistence type="predicted"/>
<gene>
    <name evidence="1" type="ORF">BN1804_00834</name>
</gene>
<dbReference type="Pfam" id="PF10765">
    <property type="entry name" value="Phage_P22_NinX"/>
    <property type="match status" value="1"/>
</dbReference>
<dbReference type="RefSeq" id="WP_072063088.1">
    <property type="nucleotide sequence ID" value="NZ_CVRY01000002.1"/>
</dbReference>
<protein>
    <recommendedName>
        <fullName evidence="3">DUF2591 domain-containing protein</fullName>
    </recommendedName>
</protein>
<reference evidence="2" key="1">
    <citation type="submission" date="2015-06" db="EMBL/GenBank/DDBJ databases">
        <authorList>
            <person name="Urmite Genomes"/>
        </authorList>
    </citation>
    <scope>NUCLEOTIDE SEQUENCE [LARGE SCALE GENOMIC DNA]</scope>
    <source>
        <strain evidence="2">CSUR P1867</strain>
    </source>
</reference>
<sequence>MNSYNKYTDLQINELVATRLKKKCLLTEESVLAYMDSGYRTFDPCNNPADAMPIIIENLISLMADMSDDGGSTWWFASDISSGITSRYKSNPYRAAMELFLMMKDVENES</sequence>
<evidence type="ECO:0000313" key="2">
    <source>
        <dbReference type="Proteomes" id="UP000183920"/>
    </source>
</evidence>
<dbReference type="Proteomes" id="UP000183920">
    <property type="component" value="Unassembled WGS sequence"/>
</dbReference>
<organism evidence="1 2">
    <name type="scientific">Proteus penneri</name>
    <dbReference type="NCBI Taxonomy" id="102862"/>
    <lineage>
        <taxon>Bacteria</taxon>
        <taxon>Pseudomonadati</taxon>
        <taxon>Pseudomonadota</taxon>
        <taxon>Gammaproteobacteria</taxon>
        <taxon>Enterobacterales</taxon>
        <taxon>Morganellaceae</taxon>
        <taxon>Proteus</taxon>
    </lineage>
</organism>
<dbReference type="AlphaFoldDB" id="A0A0G4Q324"/>
<evidence type="ECO:0000313" key="1">
    <source>
        <dbReference type="EMBL" id="CRL60245.1"/>
    </source>
</evidence>
<evidence type="ECO:0008006" key="3">
    <source>
        <dbReference type="Google" id="ProtNLM"/>
    </source>
</evidence>
<dbReference type="EMBL" id="CVRY01000002">
    <property type="protein sequence ID" value="CRL60245.1"/>
    <property type="molecule type" value="Genomic_DNA"/>
</dbReference>
<dbReference type="InterPro" id="IPR019701">
    <property type="entry name" value="Phage_P22_NinX"/>
</dbReference>
<name>A0A0G4Q324_9GAMM</name>